<evidence type="ECO:0000256" key="4">
    <source>
        <dbReference type="ARBA" id="ARBA00022723"/>
    </source>
</evidence>
<evidence type="ECO:0000313" key="8">
    <source>
        <dbReference type="EMBL" id="SFY35774.1"/>
    </source>
</evidence>
<sequence length="576" mass="63124">MTHTPGNGEKKGANRSIGWRFQAIHTVWVRNDPRERNHSAVISTFRTAHRPKSLRTAGFGALAVLTLLPAIPAAAAPAKDPAPRPAAHALPRLVTPAEARTSAHLASLQGRPERLKAFFKALPKGGDLHNHLSGAVTTEYLIQLAGEKGLCIDATDTAVAPPCGPGTRPAIDAQSDAAFRQRIIRAWSMQDFPAGQSGHDHFFDTFGKFGMATWYARGKMLADVANTVVEQNQFYLETLVTPASDSGRKLADKVGYDADLAALHRKLVAGGQLDRVVDEAVQEADDTDVQFREAAHCDTARPDPGCKLPVRWISQVSRGSSPVRVFTQMAVGMRLAERDPRFVAVNLVQPEDGESALTDYSLQMRMLKYLRGQYPDSHLTLHAGELAPGLVKPEDLTFHIREAVLVAGAERIGHGVDLVHENDWRQLARTMAQRKVAVEVPFSSNKQILGIAGDDHPFNAYRRYGVPIVLATDDPGVSRIDISHEYQYAAKTYGLHYVELKDLARASLEYAFRDGRSLWATGSAPSGYRPVAACLGNRPGTDHPSTRCARYLADNPKAATEWRQEAAFATFERNNR</sequence>
<dbReference type="AlphaFoldDB" id="A0A1K2EL65"/>
<dbReference type="GO" id="GO:0004000">
    <property type="term" value="F:adenosine deaminase activity"/>
    <property type="evidence" value="ECO:0007669"/>
    <property type="project" value="UniProtKB-ARBA"/>
</dbReference>
<evidence type="ECO:0000256" key="3">
    <source>
        <dbReference type="ARBA" id="ARBA00012784"/>
    </source>
</evidence>
<keyword evidence="6" id="KW-0862">Zinc</keyword>
<dbReference type="Pfam" id="PF00962">
    <property type="entry name" value="A_deaminase"/>
    <property type="match status" value="1"/>
</dbReference>
<keyword evidence="5" id="KW-0378">Hydrolase</keyword>
<dbReference type="PANTHER" id="PTHR11409">
    <property type="entry name" value="ADENOSINE DEAMINASE"/>
    <property type="match status" value="1"/>
</dbReference>
<dbReference type="PANTHER" id="PTHR11409:SF43">
    <property type="entry name" value="ADENOSINE DEAMINASE"/>
    <property type="match status" value="1"/>
</dbReference>
<dbReference type="InterPro" id="IPR032466">
    <property type="entry name" value="Metal_Hydrolase"/>
</dbReference>
<dbReference type="SUPFAM" id="SSF51556">
    <property type="entry name" value="Metallo-dependent hydrolases"/>
    <property type="match status" value="1"/>
</dbReference>
<dbReference type="GO" id="GO:0046103">
    <property type="term" value="P:inosine biosynthetic process"/>
    <property type="evidence" value="ECO:0007669"/>
    <property type="project" value="TreeGrafter"/>
</dbReference>
<dbReference type="Gene3D" id="3.20.20.140">
    <property type="entry name" value="Metal-dependent hydrolases"/>
    <property type="match status" value="1"/>
</dbReference>
<dbReference type="GO" id="GO:0046872">
    <property type="term" value="F:metal ion binding"/>
    <property type="evidence" value="ECO:0007669"/>
    <property type="project" value="UniProtKB-KW"/>
</dbReference>
<dbReference type="STRING" id="1893.SAMN02787144_102014"/>
<gene>
    <name evidence="8" type="ORF">SAMN02787144_102014</name>
</gene>
<dbReference type="EMBL" id="FPJO01000020">
    <property type="protein sequence ID" value="SFY35774.1"/>
    <property type="molecule type" value="Genomic_DNA"/>
</dbReference>
<dbReference type="GO" id="GO:0006154">
    <property type="term" value="P:adenosine catabolic process"/>
    <property type="evidence" value="ECO:0007669"/>
    <property type="project" value="TreeGrafter"/>
</dbReference>
<comment type="cofactor">
    <cofactor evidence="1">
        <name>Zn(2+)</name>
        <dbReference type="ChEBI" id="CHEBI:29105"/>
    </cofactor>
</comment>
<name>A0A1K2EL65_STRAR</name>
<dbReference type="InterPro" id="IPR001365">
    <property type="entry name" value="A_deaminase_dom"/>
</dbReference>
<comment type="similarity">
    <text evidence="2">Belongs to the metallo-dependent hydrolases superfamily. Adenosine and AMP deaminases family.</text>
</comment>
<evidence type="ECO:0000256" key="5">
    <source>
        <dbReference type="ARBA" id="ARBA00022801"/>
    </source>
</evidence>
<evidence type="ECO:0000256" key="1">
    <source>
        <dbReference type="ARBA" id="ARBA00001947"/>
    </source>
</evidence>
<dbReference type="EC" id="3.5.4.4" evidence="3"/>
<evidence type="ECO:0000259" key="7">
    <source>
        <dbReference type="Pfam" id="PF00962"/>
    </source>
</evidence>
<feature type="domain" description="Adenosine deaminase" evidence="7">
    <location>
        <begin position="337"/>
        <end position="514"/>
    </location>
</feature>
<evidence type="ECO:0000256" key="2">
    <source>
        <dbReference type="ARBA" id="ARBA00006676"/>
    </source>
</evidence>
<evidence type="ECO:0000256" key="6">
    <source>
        <dbReference type="ARBA" id="ARBA00022833"/>
    </source>
</evidence>
<dbReference type="Proteomes" id="UP000181909">
    <property type="component" value="Unassembled WGS sequence"/>
</dbReference>
<dbReference type="GO" id="GO:0043103">
    <property type="term" value="P:hypoxanthine salvage"/>
    <property type="evidence" value="ECO:0007669"/>
    <property type="project" value="TreeGrafter"/>
</dbReference>
<reference evidence="8 9" key="1">
    <citation type="submission" date="2016-11" db="EMBL/GenBank/DDBJ databases">
        <authorList>
            <person name="Jaros S."/>
            <person name="Januszkiewicz K."/>
            <person name="Wedrychowicz H."/>
        </authorList>
    </citation>
    <scope>NUCLEOTIDE SEQUENCE [LARGE SCALE GENOMIC DNA]</scope>
    <source>
        <strain evidence="8 9">OK807</strain>
    </source>
</reference>
<proteinExistence type="inferred from homology"/>
<evidence type="ECO:0000313" key="9">
    <source>
        <dbReference type="Proteomes" id="UP000181909"/>
    </source>
</evidence>
<protein>
    <recommendedName>
        <fullName evidence="3">adenosine deaminase</fullName>
        <ecNumber evidence="3">3.5.4.4</ecNumber>
    </recommendedName>
</protein>
<accession>A0A1K2EL65</accession>
<dbReference type="InterPro" id="IPR006330">
    <property type="entry name" value="Ado/ade_deaminase"/>
</dbReference>
<dbReference type="GO" id="GO:0005829">
    <property type="term" value="C:cytosol"/>
    <property type="evidence" value="ECO:0007669"/>
    <property type="project" value="TreeGrafter"/>
</dbReference>
<keyword evidence="4" id="KW-0479">Metal-binding</keyword>
<organism evidence="8 9">
    <name type="scientific">Streptomyces atratus</name>
    <dbReference type="NCBI Taxonomy" id="1893"/>
    <lineage>
        <taxon>Bacteria</taxon>
        <taxon>Bacillati</taxon>
        <taxon>Actinomycetota</taxon>
        <taxon>Actinomycetes</taxon>
        <taxon>Kitasatosporales</taxon>
        <taxon>Streptomycetaceae</taxon>
        <taxon>Streptomyces</taxon>
    </lineage>
</organism>